<evidence type="ECO:0000313" key="3">
    <source>
        <dbReference type="Proteomes" id="UP000242791"/>
    </source>
</evidence>
<accession>A0A1J9RAU5</accession>
<sequence>MRCIAHSPFGSVSGKVVQHLSKGWVYELQAQIEKLISEVKSGVENEFVSKSLTKVIKKVGEKGFRFFVGEKTAFYAGNKDSYPLQHSTLLDSGSTEYVCNEISRFLNFQAASPGDFLLAGDSKVPILGYGDVDISLQTRRGTRIMRLFDVAYCEGFATNLISLRKLQRLGYWWDTRSRFNSLRKESNDEVVAYIQEHHGQYTVEYIPSDQKQMRQ</sequence>
<dbReference type="OrthoDB" id="2663223at2759"/>
<evidence type="ECO:0000313" key="2">
    <source>
        <dbReference type="EMBL" id="OJD24789.1"/>
    </source>
</evidence>
<feature type="non-terminal residue" evidence="2">
    <location>
        <position position="215"/>
    </location>
</feature>
<dbReference type="InterPro" id="IPR054722">
    <property type="entry name" value="PolX-like_BBD"/>
</dbReference>
<proteinExistence type="predicted"/>
<keyword evidence="3" id="KW-1185">Reference proteome</keyword>
<evidence type="ECO:0000259" key="1">
    <source>
        <dbReference type="Pfam" id="PF22936"/>
    </source>
</evidence>
<dbReference type="Proteomes" id="UP000242791">
    <property type="component" value="Unassembled WGS sequence"/>
</dbReference>
<dbReference type="EMBL" id="LGTZ01000489">
    <property type="protein sequence ID" value="OJD24789.1"/>
    <property type="molecule type" value="Genomic_DNA"/>
</dbReference>
<feature type="domain" description="Retrovirus-related Pol polyprotein from transposon TNT 1-94-like beta-barrel" evidence="1">
    <location>
        <begin position="89"/>
        <end position="171"/>
    </location>
</feature>
<gene>
    <name evidence="2" type="ORF">ACJ73_03851</name>
</gene>
<dbReference type="AlphaFoldDB" id="A0A1J9RAU5"/>
<dbReference type="VEuPathDB" id="FungiDB:ACJ73_03851"/>
<organism evidence="2 3">
    <name type="scientific">Blastomyces percursus</name>
    <dbReference type="NCBI Taxonomy" id="1658174"/>
    <lineage>
        <taxon>Eukaryota</taxon>
        <taxon>Fungi</taxon>
        <taxon>Dikarya</taxon>
        <taxon>Ascomycota</taxon>
        <taxon>Pezizomycotina</taxon>
        <taxon>Eurotiomycetes</taxon>
        <taxon>Eurotiomycetidae</taxon>
        <taxon>Onygenales</taxon>
        <taxon>Ajellomycetaceae</taxon>
        <taxon>Blastomyces</taxon>
    </lineage>
</organism>
<name>A0A1J9RAU5_9EURO</name>
<dbReference type="Pfam" id="PF22936">
    <property type="entry name" value="Pol_BBD"/>
    <property type="match status" value="1"/>
</dbReference>
<protein>
    <recommendedName>
        <fullName evidence="1">Retrovirus-related Pol polyprotein from transposon TNT 1-94-like beta-barrel domain-containing protein</fullName>
    </recommendedName>
</protein>
<comment type="caution">
    <text evidence="2">The sequence shown here is derived from an EMBL/GenBank/DDBJ whole genome shotgun (WGS) entry which is preliminary data.</text>
</comment>
<reference evidence="2 3" key="1">
    <citation type="submission" date="2015-08" db="EMBL/GenBank/DDBJ databases">
        <title>Emmonsia species relationships and genome sequence.</title>
        <authorList>
            <person name="Cuomo C.A."/>
            <person name="Schwartz I.S."/>
            <person name="Kenyon C."/>
            <person name="De Hoog G.S."/>
            <person name="Govender N.P."/>
            <person name="Botha A."/>
            <person name="Moreno L."/>
            <person name="De Vries M."/>
            <person name="Munoz J.F."/>
            <person name="Stielow J.B."/>
        </authorList>
    </citation>
    <scope>NUCLEOTIDE SEQUENCE [LARGE SCALE GENOMIC DNA]</scope>
    <source>
        <strain evidence="2 3">EI222</strain>
    </source>
</reference>